<feature type="compositionally biased region" description="Low complexity" evidence="1">
    <location>
        <begin position="104"/>
        <end position="119"/>
    </location>
</feature>
<organism evidence="2 3">
    <name type="scientific">Rousettus aegyptiacus</name>
    <name type="common">Egyptian fruit bat</name>
    <name type="synonym">Pteropus aegyptiacus</name>
    <dbReference type="NCBI Taxonomy" id="9407"/>
    <lineage>
        <taxon>Eukaryota</taxon>
        <taxon>Metazoa</taxon>
        <taxon>Chordata</taxon>
        <taxon>Craniata</taxon>
        <taxon>Vertebrata</taxon>
        <taxon>Euteleostomi</taxon>
        <taxon>Mammalia</taxon>
        <taxon>Eutheria</taxon>
        <taxon>Laurasiatheria</taxon>
        <taxon>Chiroptera</taxon>
        <taxon>Yinpterochiroptera</taxon>
        <taxon>Pteropodoidea</taxon>
        <taxon>Pteropodidae</taxon>
        <taxon>Rousettinae</taxon>
        <taxon>Rousettus</taxon>
    </lineage>
</organism>
<feature type="compositionally biased region" description="Pro residues" evidence="1">
    <location>
        <begin position="89"/>
        <end position="103"/>
    </location>
</feature>
<evidence type="ECO:0000256" key="1">
    <source>
        <dbReference type="SAM" id="MobiDB-lite"/>
    </source>
</evidence>
<feature type="region of interest" description="Disordered" evidence="1">
    <location>
        <begin position="81"/>
        <end position="121"/>
    </location>
</feature>
<name>A0A7J8C275_ROUAE</name>
<dbReference type="AlphaFoldDB" id="A0A7J8C275"/>
<feature type="region of interest" description="Disordered" evidence="1">
    <location>
        <begin position="1"/>
        <end position="66"/>
    </location>
</feature>
<evidence type="ECO:0000313" key="3">
    <source>
        <dbReference type="Proteomes" id="UP000593571"/>
    </source>
</evidence>
<proteinExistence type="predicted"/>
<feature type="compositionally biased region" description="Gly residues" evidence="1">
    <location>
        <begin position="28"/>
        <end position="37"/>
    </location>
</feature>
<sequence length="162" mass="17278">MRTTALTLTLFPVDSGSTQRASGRDLGRGSGFGGGNGRRPRLLVQEHRTSGGPSGWEVPGTSRGEERPWWAALRTVGGPQRCVCRPVRPSLPPAPRAPSPQGPRVPARTSEPRPAASARPRPETLLCHVACNSRAVDFGSPAFIPRLRTHALTLTESATPPH</sequence>
<protein>
    <submittedName>
        <fullName evidence="2">Uncharacterized protein</fullName>
    </submittedName>
</protein>
<reference evidence="2 3" key="1">
    <citation type="journal article" date="2020" name="Nature">
        <title>Six reference-quality genomes reveal evolution of bat adaptations.</title>
        <authorList>
            <person name="Jebb D."/>
            <person name="Huang Z."/>
            <person name="Pippel M."/>
            <person name="Hughes G.M."/>
            <person name="Lavrichenko K."/>
            <person name="Devanna P."/>
            <person name="Winkler S."/>
            <person name="Jermiin L.S."/>
            <person name="Skirmuntt E.C."/>
            <person name="Katzourakis A."/>
            <person name="Burkitt-Gray L."/>
            <person name="Ray D.A."/>
            <person name="Sullivan K.A.M."/>
            <person name="Roscito J.G."/>
            <person name="Kirilenko B.M."/>
            <person name="Davalos L.M."/>
            <person name="Corthals A.P."/>
            <person name="Power M.L."/>
            <person name="Jones G."/>
            <person name="Ransome R.D."/>
            <person name="Dechmann D.K.N."/>
            <person name="Locatelli A.G."/>
            <person name="Puechmaille S.J."/>
            <person name="Fedrigo O."/>
            <person name="Jarvis E.D."/>
            <person name="Hiller M."/>
            <person name="Vernes S.C."/>
            <person name="Myers E.W."/>
            <person name="Teeling E.C."/>
        </authorList>
    </citation>
    <scope>NUCLEOTIDE SEQUENCE [LARGE SCALE GENOMIC DNA]</scope>
    <source>
        <strain evidence="2">MRouAeg1</strain>
        <tissue evidence="2">Muscle</tissue>
    </source>
</reference>
<accession>A0A7J8C275</accession>
<dbReference type="EMBL" id="JACASE010000015">
    <property type="protein sequence ID" value="KAF6404930.1"/>
    <property type="molecule type" value="Genomic_DNA"/>
</dbReference>
<dbReference type="Proteomes" id="UP000593571">
    <property type="component" value="Unassembled WGS sequence"/>
</dbReference>
<gene>
    <name evidence="2" type="ORF">HJG63_009262</name>
</gene>
<evidence type="ECO:0000313" key="2">
    <source>
        <dbReference type="EMBL" id="KAF6404930.1"/>
    </source>
</evidence>
<keyword evidence="3" id="KW-1185">Reference proteome</keyword>
<comment type="caution">
    <text evidence="2">The sequence shown here is derived from an EMBL/GenBank/DDBJ whole genome shotgun (WGS) entry which is preliminary data.</text>
</comment>